<dbReference type="InterPro" id="IPR000705">
    <property type="entry name" value="Galactokinase"/>
</dbReference>
<dbReference type="Pfam" id="PF00288">
    <property type="entry name" value="GHMP_kinases_N"/>
    <property type="match status" value="1"/>
</dbReference>
<evidence type="ECO:0000256" key="2">
    <source>
        <dbReference type="ARBA" id="ARBA00006566"/>
    </source>
</evidence>
<evidence type="ECO:0000313" key="20">
    <source>
        <dbReference type="Proteomes" id="UP000593565"/>
    </source>
</evidence>
<sequence>MTGRNAEEDVRALVAEARRVYRDNFGEDPGVVVCAPGRVNLIGEHTDYNEGFVLPVALHLVTVMVGSSTSGQSCSVVTIAESADEPRRVDFNLPTDSAPLTGGQPIWANYVKGVVQHYRVQPLPAFKAVIASSVPLGGGLSSSASLEVAVYTFLQQLCPDDGDNIAKALACQKAEHTHAGMPCGIMDQFISVLGKEGHALLIDCRSLEATAVPLYDPGLVILITNSNVKHALTGSEYPSRRKQCEEAAAIMGKSSLRDATLQDLKDAKDRLDSVTYRRVCHVIEEIERTAKAAKALKQGAYQEFGKLMVESHNSLRDHYEVSCPELDVLVAAAMEVDGVFGSRMTGGGFGGCTVSLLRSDAAERTMKHIKERYNGCPTFYITTPSDGARVLSV</sequence>
<evidence type="ECO:0000256" key="6">
    <source>
        <dbReference type="ARBA" id="ARBA00022553"/>
    </source>
</evidence>
<reference evidence="19 20" key="1">
    <citation type="submission" date="2020-02" db="EMBL/GenBank/DDBJ databases">
        <title>A chromosome-scale genome assembly of the black bullhead catfish (Ameiurus melas).</title>
        <authorList>
            <person name="Wen M."/>
            <person name="Zham M."/>
            <person name="Cabau C."/>
            <person name="Klopp C."/>
            <person name="Donnadieu C."/>
            <person name="Roques C."/>
            <person name="Bouchez O."/>
            <person name="Lampietro C."/>
            <person name="Jouanno E."/>
            <person name="Herpin A."/>
            <person name="Louis A."/>
            <person name="Berthelot C."/>
            <person name="Parey E."/>
            <person name="Roest-Crollius H."/>
            <person name="Braasch I."/>
            <person name="Postlethwait J."/>
            <person name="Robinson-Rechavi M."/>
            <person name="Echchiki A."/>
            <person name="Begum T."/>
            <person name="Montfort J."/>
            <person name="Schartl M."/>
            <person name="Bobe J."/>
            <person name="Guiguen Y."/>
        </authorList>
    </citation>
    <scope>NUCLEOTIDE SEQUENCE [LARGE SCALE GENOMIC DNA]</scope>
    <source>
        <strain evidence="19">M_S1</strain>
        <tissue evidence="19">Blood</tissue>
    </source>
</reference>
<dbReference type="FunFam" id="3.30.230.10:FF:000040">
    <property type="entry name" value="Galactokinase 1"/>
    <property type="match status" value="1"/>
</dbReference>
<dbReference type="GO" id="GO:0033499">
    <property type="term" value="P:galactose catabolic process via UDP-galactose, Leloir pathway"/>
    <property type="evidence" value="ECO:0007669"/>
    <property type="project" value="UniProtKB-ARBA"/>
</dbReference>
<keyword evidence="6" id="KW-0597">Phosphoprotein</keyword>
<keyword evidence="10" id="KW-0067">ATP-binding</keyword>
<dbReference type="Pfam" id="PF10509">
    <property type="entry name" value="GalKase_gal_bdg"/>
    <property type="match status" value="1"/>
</dbReference>
<evidence type="ECO:0000256" key="12">
    <source>
        <dbReference type="ARBA" id="ARBA00023277"/>
    </source>
</evidence>
<comment type="pathway">
    <text evidence="1">Carbohydrate metabolism; galactose metabolism.</text>
</comment>
<dbReference type="FunFam" id="3.30.70.890:FF:000007">
    <property type="entry name" value="Galactokinase 1"/>
    <property type="match status" value="1"/>
</dbReference>
<dbReference type="InterPro" id="IPR006203">
    <property type="entry name" value="GHMP_knse_ATP-bd_CS"/>
</dbReference>
<evidence type="ECO:0000259" key="16">
    <source>
        <dbReference type="Pfam" id="PF00288"/>
    </source>
</evidence>
<evidence type="ECO:0000256" key="14">
    <source>
        <dbReference type="ARBA" id="ARBA00049538"/>
    </source>
</evidence>
<dbReference type="AlphaFoldDB" id="A0A7J6AQH2"/>
<keyword evidence="12" id="KW-0119">Carbohydrate metabolism</keyword>
<evidence type="ECO:0000256" key="10">
    <source>
        <dbReference type="ARBA" id="ARBA00022840"/>
    </source>
</evidence>
<dbReference type="PANTHER" id="PTHR10457:SF7">
    <property type="entry name" value="GALACTOKINASE-RELATED"/>
    <property type="match status" value="1"/>
</dbReference>
<dbReference type="EMBL" id="JAAGNN010000009">
    <property type="protein sequence ID" value="KAF4085020.1"/>
    <property type="molecule type" value="Genomic_DNA"/>
</dbReference>
<dbReference type="InterPro" id="IPR013750">
    <property type="entry name" value="GHMP_kinase_C_dom"/>
</dbReference>
<evidence type="ECO:0000313" key="19">
    <source>
        <dbReference type="EMBL" id="KAF4085020.1"/>
    </source>
</evidence>
<dbReference type="OrthoDB" id="275179at2759"/>
<name>A0A7J6AQH2_AMEME</name>
<dbReference type="InterPro" id="IPR006204">
    <property type="entry name" value="GHMP_kinase_N_dom"/>
</dbReference>
<dbReference type="SUPFAM" id="SSF54211">
    <property type="entry name" value="Ribosomal protein S5 domain 2-like"/>
    <property type="match status" value="1"/>
</dbReference>
<proteinExistence type="inferred from homology"/>
<evidence type="ECO:0000259" key="17">
    <source>
        <dbReference type="Pfam" id="PF08544"/>
    </source>
</evidence>
<dbReference type="PRINTS" id="PR00959">
    <property type="entry name" value="MEVGALKINASE"/>
</dbReference>
<dbReference type="Gene3D" id="3.30.230.10">
    <property type="match status" value="1"/>
</dbReference>
<keyword evidence="7" id="KW-0808">Transferase</keyword>
<dbReference type="GO" id="GO:0005524">
    <property type="term" value="F:ATP binding"/>
    <property type="evidence" value="ECO:0007669"/>
    <property type="project" value="UniProtKB-KW"/>
</dbReference>
<keyword evidence="9" id="KW-0418">Kinase</keyword>
<evidence type="ECO:0000256" key="13">
    <source>
        <dbReference type="ARBA" id="ARBA00029590"/>
    </source>
</evidence>
<evidence type="ECO:0000256" key="1">
    <source>
        <dbReference type="ARBA" id="ARBA00004947"/>
    </source>
</evidence>
<keyword evidence="8" id="KW-0547">Nucleotide-binding</keyword>
<comment type="caution">
    <text evidence="19">The sequence shown here is derived from an EMBL/GenBank/DDBJ whole genome shotgun (WGS) entry which is preliminary data.</text>
</comment>
<evidence type="ECO:0000256" key="5">
    <source>
        <dbReference type="ARBA" id="ARBA00019487"/>
    </source>
</evidence>
<gene>
    <name evidence="19" type="ORF">AMELA_G00112690</name>
</gene>
<dbReference type="Gene3D" id="3.30.70.890">
    <property type="entry name" value="GHMP kinase, C-terminal domain"/>
    <property type="match status" value="1"/>
</dbReference>
<dbReference type="SUPFAM" id="SSF55060">
    <property type="entry name" value="GHMP Kinase, C-terminal domain"/>
    <property type="match status" value="1"/>
</dbReference>
<keyword evidence="11" id="KW-0299">Galactose metabolism</keyword>
<dbReference type="InterPro" id="IPR036554">
    <property type="entry name" value="GHMP_kinase_C_sf"/>
</dbReference>
<dbReference type="InterPro" id="IPR020568">
    <property type="entry name" value="Ribosomal_Su5_D2-typ_SF"/>
</dbReference>
<evidence type="ECO:0000256" key="9">
    <source>
        <dbReference type="ARBA" id="ARBA00022777"/>
    </source>
</evidence>
<dbReference type="InterPro" id="IPR019741">
    <property type="entry name" value="Galactokinase_CS"/>
</dbReference>
<dbReference type="InterPro" id="IPR014721">
    <property type="entry name" value="Ribsml_uS5_D2-typ_fold_subgr"/>
</dbReference>
<dbReference type="GO" id="GO:0005829">
    <property type="term" value="C:cytosol"/>
    <property type="evidence" value="ECO:0007669"/>
    <property type="project" value="TreeGrafter"/>
</dbReference>
<dbReference type="InterPro" id="IPR019539">
    <property type="entry name" value="GalKase_N"/>
</dbReference>
<comment type="function">
    <text evidence="15">Catalyzes the transfer of a phosphate from ATP to alpha-D-galactose and participates in the first committed step in the catabolism of galactose.</text>
</comment>
<dbReference type="PIRSF" id="PIRSF000530">
    <property type="entry name" value="Galactokinase"/>
    <property type="match status" value="1"/>
</dbReference>
<dbReference type="Proteomes" id="UP000593565">
    <property type="component" value="Unassembled WGS sequence"/>
</dbReference>
<comment type="subunit">
    <text evidence="3">Homodimer.</text>
</comment>
<keyword evidence="20" id="KW-1185">Reference proteome</keyword>
<organism evidence="19 20">
    <name type="scientific">Ameiurus melas</name>
    <name type="common">Black bullhead</name>
    <name type="synonym">Silurus melas</name>
    <dbReference type="NCBI Taxonomy" id="219545"/>
    <lineage>
        <taxon>Eukaryota</taxon>
        <taxon>Metazoa</taxon>
        <taxon>Chordata</taxon>
        <taxon>Craniata</taxon>
        <taxon>Vertebrata</taxon>
        <taxon>Euteleostomi</taxon>
        <taxon>Actinopterygii</taxon>
        <taxon>Neopterygii</taxon>
        <taxon>Teleostei</taxon>
        <taxon>Ostariophysi</taxon>
        <taxon>Siluriformes</taxon>
        <taxon>Ictaluridae</taxon>
        <taxon>Ameiurus</taxon>
    </lineage>
</organism>
<feature type="domain" description="GHMP kinase N-terminal" evidence="16">
    <location>
        <begin position="109"/>
        <end position="195"/>
    </location>
</feature>
<dbReference type="InterPro" id="IPR006206">
    <property type="entry name" value="Mevalonate/galactokinase"/>
</dbReference>
<comment type="catalytic activity">
    <reaction evidence="14">
        <text>alpha-D-galactose + ATP = alpha-D-galactose 1-phosphate + ADP + H(+)</text>
        <dbReference type="Rhea" id="RHEA:13553"/>
        <dbReference type="ChEBI" id="CHEBI:15378"/>
        <dbReference type="ChEBI" id="CHEBI:28061"/>
        <dbReference type="ChEBI" id="CHEBI:30616"/>
        <dbReference type="ChEBI" id="CHEBI:58336"/>
        <dbReference type="ChEBI" id="CHEBI:456216"/>
        <dbReference type="EC" id="2.7.1.6"/>
    </reaction>
    <physiologicalReaction direction="left-to-right" evidence="14">
        <dbReference type="Rhea" id="RHEA:13554"/>
    </physiologicalReaction>
</comment>
<dbReference type="PROSITE" id="PS00627">
    <property type="entry name" value="GHMP_KINASES_ATP"/>
    <property type="match status" value="1"/>
</dbReference>
<feature type="domain" description="Galactokinase N-terminal" evidence="18">
    <location>
        <begin position="21"/>
        <end position="67"/>
    </location>
</feature>
<dbReference type="Pfam" id="PF08544">
    <property type="entry name" value="GHMP_kinases_C"/>
    <property type="match status" value="1"/>
</dbReference>
<dbReference type="EC" id="2.7.1.6" evidence="4"/>
<dbReference type="NCBIfam" id="TIGR00131">
    <property type="entry name" value="gal_kin"/>
    <property type="match status" value="1"/>
</dbReference>
<dbReference type="PRINTS" id="PR00473">
    <property type="entry name" value="GALCTOKINASE"/>
</dbReference>
<evidence type="ECO:0000259" key="18">
    <source>
        <dbReference type="Pfam" id="PF10509"/>
    </source>
</evidence>
<evidence type="ECO:0000256" key="15">
    <source>
        <dbReference type="ARBA" id="ARBA00055336"/>
    </source>
</evidence>
<evidence type="ECO:0000256" key="8">
    <source>
        <dbReference type="ARBA" id="ARBA00022741"/>
    </source>
</evidence>
<evidence type="ECO:0000256" key="3">
    <source>
        <dbReference type="ARBA" id="ARBA00011738"/>
    </source>
</evidence>
<evidence type="ECO:0000256" key="7">
    <source>
        <dbReference type="ARBA" id="ARBA00022679"/>
    </source>
</evidence>
<dbReference type="GO" id="GO:0004335">
    <property type="term" value="F:galactokinase activity"/>
    <property type="evidence" value="ECO:0007669"/>
    <property type="project" value="UniProtKB-EC"/>
</dbReference>
<comment type="similarity">
    <text evidence="2">Belongs to the GHMP kinase family. GalK subfamily.</text>
</comment>
<feature type="domain" description="GHMP kinase C-terminal" evidence="17">
    <location>
        <begin position="292"/>
        <end position="373"/>
    </location>
</feature>
<dbReference type="PROSITE" id="PS00106">
    <property type="entry name" value="GALACTOKINASE"/>
    <property type="match status" value="1"/>
</dbReference>
<evidence type="ECO:0000256" key="11">
    <source>
        <dbReference type="ARBA" id="ARBA00023144"/>
    </source>
</evidence>
<protein>
    <recommendedName>
        <fullName evidence="5">Galactokinase</fullName>
        <ecNumber evidence="4">2.7.1.6</ecNumber>
    </recommendedName>
    <alternativeName>
        <fullName evidence="13">Galactose kinase</fullName>
    </alternativeName>
</protein>
<dbReference type="PANTHER" id="PTHR10457">
    <property type="entry name" value="MEVALONATE KINASE/GALACTOKINASE"/>
    <property type="match status" value="1"/>
</dbReference>
<accession>A0A7J6AQH2</accession>
<evidence type="ECO:0000256" key="4">
    <source>
        <dbReference type="ARBA" id="ARBA00012315"/>
    </source>
</evidence>